<organism evidence="5 6">
    <name type="scientific">Microlunatus parietis</name>
    <dbReference type="NCBI Taxonomy" id="682979"/>
    <lineage>
        <taxon>Bacteria</taxon>
        <taxon>Bacillati</taxon>
        <taxon>Actinomycetota</taxon>
        <taxon>Actinomycetes</taxon>
        <taxon>Propionibacteriales</taxon>
        <taxon>Propionibacteriaceae</taxon>
        <taxon>Microlunatus</taxon>
    </lineage>
</organism>
<comment type="similarity">
    <text evidence="1">Belongs to the aldehyde dehydrogenase family.</text>
</comment>
<dbReference type="RefSeq" id="WP_218871170.1">
    <property type="nucleotide sequence ID" value="NZ_JACCBU010000001.1"/>
</dbReference>
<dbReference type="PANTHER" id="PTHR42804:SF1">
    <property type="entry name" value="ALDEHYDE DEHYDROGENASE-RELATED"/>
    <property type="match status" value="1"/>
</dbReference>
<dbReference type="InterPro" id="IPR016162">
    <property type="entry name" value="Ald_DH_N"/>
</dbReference>
<sequence length="88" mass="8965">MVRRPGSRGGGGSDGPYGLTASVWSGDPARAAAVAARLEAGQVTVNAHGNGLRPDLPFGGHKQSGIGVTNGPWGLERYTELQVRTAPA</sequence>
<gene>
    <name evidence="5" type="ORF">BKA15_001926</name>
</gene>
<feature type="domain" description="Aldehyde dehydrogenase" evidence="4">
    <location>
        <begin position="15"/>
        <end position="82"/>
    </location>
</feature>
<keyword evidence="6" id="KW-1185">Reference proteome</keyword>
<dbReference type="PANTHER" id="PTHR42804">
    <property type="entry name" value="ALDEHYDE DEHYDROGENASE"/>
    <property type="match status" value="1"/>
</dbReference>
<dbReference type="InterPro" id="IPR016163">
    <property type="entry name" value="Ald_DH_C"/>
</dbReference>
<evidence type="ECO:0000256" key="1">
    <source>
        <dbReference type="ARBA" id="ARBA00009986"/>
    </source>
</evidence>
<dbReference type="SUPFAM" id="SSF53720">
    <property type="entry name" value="ALDH-like"/>
    <property type="match status" value="1"/>
</dbReference>
<evidence type="ECO:0000259" key="4">
    <source>
        <dbReference type="Pfam" id="PF00171"/>
    </source>
</evidence>
<dbReference type="InterPro" id="IPR016161">
    <property type="entry name" value="Ald_DH/histidinol_DH"/>
</dbReference>
<evidence type="ECO:0000256" key="3">
    <source>
        <dbReference type="SAM" id="MobiDB-lite"/>
    </source>
</evidence>
<dbReference type="Gene3D" id="3.40.309.10">
    <property type="entry name" value="Aldehyde Dehydrogenase, Chain A, domain 2"/>
    <property type="match status" value="1"/>
</dbReference>
<dbReference type="Gene3D" id="3.40.605.10">
    <property type="entry name" value="Aldehyde Dehydrogenase, Chain A, domain 1"/>
    <property type="match status" value="1"/>
</dbReference>
<feature type="region of interest" description="Disordered" evidence="3">
    <location>
        <begin position="1"/>
        <end position="23"/>
    </location>
</feature>
<evidence type="ECO:0000313" key="6">
    <source>
        <dbReference type="Proteomes" id="UP000569914"/>
    </source>
</evidence>
<keyword evidence="2" id="KW-0560">Oxidoreductase</keyword>
<dbReference type="Pfam" id="PF00171">
    <property type="entry name" value="Aldedh"/>
    <property type="match status" value="1"/>
</dbReference>
<accession>A0A7Y9I5C8</accession>
<name>A0A7Y9I5C8_9ACTN</name>
<dbReference type="EMBL" id="JACCBU010000001">
    <property type="protein sequence ID" value="NYE70597.1"/>
    <property type="molecule type" value="Genomic_DNA"/>
</dbReference>
<proteinExistence type="inferred from homology"/>
<dbReference type="GO" id="GO:0016620">
    <property type="term" value="F:oxidoreductase activity, acting on the aldehyde or oxo group of donors, NAD or NADP as acceptor"/>
    <property type="evidence" value="ECO:0007669"/>
    <property type="project" value="InterPro"/>
</dbReference>
<evidence type="ECO:0000313" key="5">
    <source>
        <dbReference type="EMBL" id="NYE70597.1"/>
    </source>
</evidence>
<dbReference type="Proteomes" id="UP000569914">
    <property type="component" value="Unassembled WGS sequence"/>
</dbReference>
<dbReference type="InterPro" id="IPR015590">
    <property type="entry name" value="Aldehyde_DH_dom"/>
</dbReference>
<comment type="caution">
    <text evidence="5">The sequence shown here is derived from an EMBL/GenBank/DDBJ whole genome shotgun (WGS) entry which is preliminary data.</text>
</comment>
<evidence type="ECO:0000256" key="2">
    <source>
        <dbReference type="ARBA" id="ARBA00023002"/>
    </source>
</evidence>
<protein>
    <submittedName>
        <fullName evidence="5">Acyl-CoA reductase-like NAD-dependent aldehyde dehydrogenase</fullName>
    </submittedName>
</protein>
<reference evidence="5 6" key="1">
    <citation type="submission" date="2020-07" db="EMBL/GenBank/DDBJ databases">
        <title>Sequencing the genomes of 1000 actinobacteria strains.</title>
        <authorList>
            <person name="Klenk H.-P."/>
        </authorList>
    </citation>
    <scope>NUCLEOTIDE SEQUENCE [LARGE SCALE GENOMIC DNA]</scope>
    <source>
        <strain evidence="5 6">DSM 22083</strain>
    </source>
</reference>
<dbReference type="AlphaFoldDB" id="A0A7Y9I5C8"/>